<protein>
    <submittedName>
        <fullName evidence="10">Uncharacterized protein</fullName>
    </submittedName>
</protein>
<evidence type="ECO:0000313" key="11">
    <source>
        <dbReference type="Proteomes" id="UP000233256"/>
    </source>
</evidence>
<dbReference type="InterPro" id="IPR050810">
    <property type="entry name" value="Bact_Secretion_Sys_Channel"/>
</dbReference>
<reference evidence="10 11" key="1">
    <citation type="journal article" date="2017" name="ISME J.">
        <title>Potential for microbial H2 and metal transformations associated with novel bacteria and archaea in deep terrestrial subsurface sediments.</title>
        <authorList>
            <person name="Hernsdorf A.W."/>
            <person name="Amano Y."/>
            <person name="Miyakawa K."/>
            <person name="Ise K."/>
            <person name="Suzuki Y."/>
            <person name="Anantharaman K."/>
            <person name="Probst A."/>
            <person name="Burstein D."/>
            <person name="Thomas B.C."/>
            <person name="Banfield J.F."/>
        </authorList>
    </citation>
    <scope>NUCLEOTIDE SEQUENCE [LARGE SCALE GENOMIC DNA]</scope>
    <source>
        <strain evidence="10">HGW-Wallbacteria-1</strain>
    </source>
</reference>
<evidence type="ECO:0000256" key="2">
    <source>
        <dbReference type="ARBA" id="ARBA00022729"/>
    </source>
</evidence>
<evidence type="ECO:0000256" key="6">
    <source>
        <dbReference type="SAM" id="Coils"/>
    </source>
</evidence>
<dbReference type="EMBL" id="PGXC01000001">
    <property type="protein sequence ID" value="PKK92134.1"/>
    <property type="molecule type" value="Genomic_DNA"/>
</dbReference>
<sequence>MLRISSGDNMIQIHLKIVSARFCRKILGMAMGLPVFLMLALSASPVFSQVIPDVDALRAQAGGRAAEQNLRGGPQRSEGSYPYDRGRAVSGAQSGKSAQAGDGMQDLLEDQDKLLKKYGFSYLDPDKDMVRLSFREIPLKEALQFISLQTGINLFLDTDIRAEKPVTLFIENLSLRSILDNLILANGLSRKVVSEDTYLVFPIRKEREYMELTPEVFALKYEDAKELLKILKTKDNYVFLADRTNSVIVYDTDSNLAQIRKIVESIDKARPQLEIQLELLEVERKKLREYGIKLADLEGDPGVSLQTFVDSLNHSTLNVGSPKLKLIKELSTTKILASPKIRLVDHPSQGKPGQATIQIGGKEPIRIYTTSGTGATGQTSSLEAQYTTSIQWQDTGVKMIVTAEKIHSNTEATVKIEMEVTSITSYTTEGYPRVRTKTATSTLRLFDGETVVMGGLINNEVKKVLSKVPLLGDLPVVGRLFQRNDSKIEETEIVMLVTPRIMDDTFSNSNDSATINRYTHAARDVMGGPEGVIRNHAQRENFKFDSGAVDPAPEAEFPSSQLSHPYQSIQPNVIPEKSSESGMDSGNESKHESERSRARKAFDELRRKYAAETVDS</sequence>
<dbReference type="InterPro" id="IPR038591">
    <property type="entry name" value="NolW-like_sf"/>
</dbReference>
<keyword evidence="6" id="KW-0175">Coiled coil</keyword>
<evidence type="ECO:0000259" key="8">
    <source>
        <dbReference type="Pfam" id="PF00263"/>
    </source>
</evidence>
<evidence type="ECO:0000259" key="9">
    <source>
        <dbReference type="Pfam" id="PF03958"/>
    </source>
</evidence>
<evidence type="ECO:0000256" key="7">
    <source>
        <dbReference type="SAM" id="MobiDB-lite"/>
    </source>
</evidence>
<feature type="region of interest" description="Disordered" evidence="7">
    <location>
        <begin position="545"/>
        <end position="602"/>
    </location>
</feature>
<dbReference type="PANTHER" id="PTHR30332">
    <property type="entry name" value="PROBABLE GENERAL SECRETION PATHWAY PROTEIN D"/>
    <property type="match status" value="1"/>
</dbReference>
<comment type="subcellular location">
    <subcellularLocation>
        <location evidence="5">Cell outer membrane</location>
    </subcellularLocation>
    <subcellularLocation>
        <location evidence="1">Membrane</location>
    </subcellularLocation>
</comment>
<evidence type="ECO:0000256" key="1">
    <source>
        <dbReference type="ARBA" id="ARBA00004370"/>
    </source>
</evidence>
<evidence type="ECO:0000256" key="3">
    <source>
        <dbReference type="ARBA" id="ARBA00023136"/>
    </source>
</evidence>
<accession>A0A2N1PUW4</accession>
<dbReference type="Proteomes" id="UP000233256">
    <property type="component" value="Unassembled WGS sequence"/>
</dbReference>
<evidence type="ECO:0000256" key="5">
    <source>
        <dbReference type="RuleBase" id="RU004004"/>
    </source>
</evidence>
<keyword evidence="3" id="KW-0472">Membrane</keyword>
<gene>
    <name evidence="10" type="ORF">CVV64_01570</name>
</gene>
<dbReference type="Pfam" id="PF00263">
    <property type="entry name" value="Secretin"/>
    <property type="match status" value="1"/>
</dbReference>
<dbReference type="PANTHER" id="PTHR30332:SF17">
    <property type="entry name" value="TYPE IV PILIATION SYSTEM PROTEIN DR_0774-RELATED"/>
    <property type="match status" value="1"/>
</dbReference>
<comment type="similarity">
    <text evidence="4">Belongs to the bacterial secretin family.</text>
</comment>
<evidence type="ECO:0000256" key="4">
    <source>
        <dbReference type="RuleBase" id="RU004003"/>
    </source>
</evidence>
<dbReference type="InterPro" id="IPR004846">
    <property type="entry name" value="T2SS/T3SS_dom"/>
</dbReference>
<dbReference type="PROSITE" id="PS00875">
    <property type="entry name" value="T2SP_D"/>
    <property type="match status" value="1"/>
</dbReference>
<dbReference type="PRINTS" id="PR00811">
    <property type="entry name" value="BCTERIALGSPD"/>
</dbReference>
<keyword evidence="5" id="KW-0813">Transport</keyword>
<feature type="compositionally biased region" description="Basic and acidic residues" evidence="7">
    <location>
        <begin position="587"/>
        <end position="602"/>
    </location>
</feature>
<feature type="coiled-coil region" evidence="6">
    <location>
        <begin position="270"/>
        <end position="300"/>
    </location>
</feature>
<name>A0A2N1PUW4_9BACT</name>
<comment type="caution">
    <text evidence="10">The sequence shown here is derived from an EMBL/GenBank/DDBJ whole genome shotgun (WGS) entry which is preliminary data.</text>
</comment>
<feature type="compositionally biased region" description="Polar residues" evidence="7">
    <location>
        <begin position="558"/>
        <end position="571"/>
    </location>
</feature>
<feature type="domain" description="Type II/III secretion system secretin-like" evidence="8">
    <location>
        <begin position="329"/>
        <end position="502"/>
    </location>
</feature>
<dbReference type="GO" id="GO:0015627">
    <property type="term" value="C:type II protein secretion system complex"/>
    <property type="evidence" value="ECO:0007669"/>
    <property type="project" value="TreeGrafter"/>
</dbReference>
<evidence type="ECO:0000313" key="10">
    <source>
        <dbReference type="EMBL" id="PKK92134.1"/>
    </source>
</evidence>
<proteinExistence type="inferred from homology"/>
<feature type="domain" description="NolW-like" evidence="9">
    <location>
        <begin position="215"/>
        <end position="272"/>
    </location>
</feature>
<keyword evidence="2" id="KW-0732">Signal</keyword>
<organism evidence="10 11">
    <name type="scientific">Candidatus Wallbacteria bacterium HGW-Wallbacteria-1</name>
    <dbReference type="NCBI Taxonomy" id="2013854"/>
    <lineage>
        <taxon>Bacteria</taxon>
        <taxon>Candidatus Walliibacteriota</taxon>
    </lineage>
</organism>
<dbReference type="Gene3D" id="3.30.1370.120">
    <property type="match status" value="1"/>
</dbReference>
<dbReference type="GO" id="GO:0009279">
    <property type="term" value="C:cell outer membrane"/>
    <property type="evidence" value="ECO:0007669"/>
    <property type="project" value="UniProtKB-SubCell"/>
</dbReference>
<dbReference type="Pfam" id="PF03958">
    <property type="entry name" value="Secretin_N"/>
    <property type="match status" value="1"/>
</dbReference>
<feature type="region of interest" description="Disordered" evidence="7">
    <location>
        <begin position="65"/>
        <end position="102"/>
    </location>
</feature>
<dbReference type="InterPro" id="IPR005644">
    <property type="entry name" value="NolW-like"/>
</dbReference>
<dbReference type="GO" id="GO:0009306">
    <property type="term" value="P:protein secretion"/>
    <property type="evidence" value="ECO:0007669"/>
    <property type="project" value="InterPro"/>
</dbReference>
<dbReference type="InterPro" id="IPR001775">
    <property type="entry name" value="GspD/PilQ"/>
</dbReference>
<dbReference type="AlphaFoldDB" id="A0A2N1PUW4"/>
<dbReference type="InterPro" id="IPR004845">
    <property type="entry name" value="T2SS_GspD_CS"/>
</dbReference>